<dbReference type="FunFam" id="2.170.120.12:FF:000002">
    <property type="entry name" value="DNA-directed RNA polymerase II subunit RPB3"/>
    <property type="match status" value="1"/>
</dbReference>
<protein>
    <recommendedName>
        <fullName evidence="7">DNA-directed RNA polymerase II subunit RPB3</fullName>
    </recommendedName>
</protein>
<dbReference type="InterPro" id="IPR011263">
    <property type="entry name" value="DNA-dir_RNA_pol_RpoA/D/Rpb3"/>
</dbReference>
<keyword evidence="4" id="KW-0804">Transcription</keyword>
<dbReference type="OrthoDB" id="270173at2759"/>
<dbReference type="GO" id="GO:0006366">
    <property type="term" value="P:transcription by RNA polymerase II"/>
    <property type="evidence" value="ECO:0007669"/>
    <property type="project" value="TreeGrafter"/>
</dbReference>
<evidence type="ECO:0000256" key="5">
    <source>
        <dbReference type="ARBA" id="ARBA00023242"/>
    </source>
</evidence>
<comment type="caution">
    <text evidence="9">The sequence shown here is derived from an EMBL/GenBank/DDBJ whole genome shotgun (WGS) entry which is preliminary data.</text>
</comment>
<dbReference type="PANTHER" id="PTHR11800">
    <property type="entry name" value="DNA-DIRECTED RNA POLYMERASE"/>
    <property type="match status" value="1"/>
</dbReference>
<keyword evidence="3" id="KW-0240">DNA-directed RNA polymerase</keyword>
<reference evidence="9" key="1">
    <citation type="submission" date="2023-04" db="EMBL/GenBank/DDBJ databases">
        <title>Ambrosiozyma monospora NBRC 1965.</title>
        <authorList>
            <person name="Ichikawa N."/>
            <person name="Sato H."/>
            <person name="Tonouchi N."/>
        </authorList>
    </citation>
    <scope>NUCLEOTIDE SEQUENCE</scope>
    <source>
        <strain evidence="9">NBRC 1965</strain>
    </source>
</reference>
<dbReference type="SUPFAM" id="SSF56553">
    <property type="entry name" value="Insert subdomain of RNA polymerase alpha subunit"/>
    <property type="match status" value="1"/>
</dbReference>
<dbReference type="Gene3D" id="2.170.120.12">
    <property type="entry name" value="DNA-directed RNA polymerase, insert domain"/>
    <property type="match status" value="1"/>
</dbReference>
<dbReference type="Pfam" id="PF01000">
    <property type="entry name" value="RNA_pol_A_bac"/>
    <property type="match status" value="1"/>
</dbReference>
<comment type="similarity">
    <text evidence="6">Belongs to the archaeal Rpo3/eukaryotic RPB3 RNA polymerase subunit family.</text>
</comment>
<dbReference type="InterPro" id="IPR001514">
    <property type="entry name" value="DNA-dir_RNA_pol_30-40kDasu_CS"/>
</dbReference>
<evidence type="ECO:0000259" key="8">
    <source>
        <dbReference type="SMART" id="SM00662"/>
    </source>
</evidence>
<dbReference type="InterPro" id="IPR036603">
    <property type="entry name" value="RBP11-like"/>
</dbReference>
<dbReference type="EMBL" id="BSXU01000544">
    <property type="protein sequence ID" value="GMG21066.1"/>
    <property type="molecule type" value="Genomic_DNA"/>
</dbReference>
<comment type="subunit">
    <text evidence="2">Component of the RNA polymerase II (Pol II) complex consisting of 12 subunits.</text>
</comment>
<dbReference type="SUPFAM" id="SSF55257">
    <property type="entry name" value="RBP11-like subunits of RNA polymerase"/>
    <property type="match status" value="1"/>
</dbReference>
<dbReference type="GO" id="GO:0046983">
    <property type="term" value="F:protein dimerization activity"/>
    <property type="evidence" value="ECO:0007669"/>
    <property type="project" value="InterPro"/>
</dbReference>
<evidence type="ECO:0000256" key="2">
    <source>
        <dbReference type="ARBA" id="ARBA00011730"/>
    </source>
</evidence>
<feature type="domain" description="DNA-directed RNA polymerase RpoA/D/Rpb3-type" evidence="8">
    <location>
        <begin position="16"/>
        <end position="148"/>
    </location>
</feature>
<keyword evidence="5" id="KW-0539">Nucleus</keyword>
<dbReference type="AlphaFoldDB" id="A0A9W7DE32"/>
<dbReference type="InterPro" id="IPR036643">
    <property type="entry name" value="RNApol_insert_sf"/>
</dbReference>
<evidence type="ECO:0000256" key="3">
    <source>
        <dbReference type="ARBA" id="ARBA00022478"/>
    </source>
</evidence>
<evidence type="ECO:0000256" key="6">
    <source>
        <dbReference type="ARBA" id="ARBA00025804"/>
    </source>
</evidence>
<proteinExistence type="inferred from homology"/>
<dbReference type="InterPro" id="IPR011262">
    <property type="entry name" value="DNA-dir_RNA_pol_insert"/>
</dbReference>
<evidence type="ECO:0000256" key="1">
    <source>
        <dbReference type="ARBA" id="ARBA00004123"/>
    </source>
</evidence>
<evidence type="ECO:0000256" key="7">
    <source>
        <dbReference type="ARBA" id="ARBA00072506"/>
    </source>
</evidence>
<evidence type="ECO:0000313" key="9">
    <source>
        <dbReference type="EMBL" id="GMG21066.1"/>
    </source>
</evidence>
<dbReference type="GO" id="GO:0003899">
    <property type="term" value="F:DNA-directed RNA polymerase activity"/>
    <property type="evidence" value="ECO:0007669"/>
    <property type="project" value="InterPro"/>
</dbReference>
<dbReference type="Proteomes" id="UP001165063">
    <property type="component" value="Unassembled WGS sequence"/>
</dbReference>
<comment type="subcellular location">
    <subcellularLocation>
        <location evidence="1">Nucleus</location>
    </subcellularLocation>
</comment>
<gene>
    <name evidence="9" type="ORF">Amon01_000170000</name>
</gene>
<name>A0A9W7DE32_AMBMO</name>
<keyword evidence="10" id="KW-1185">Reference proteome</keyword>
<sequence length="148" mass="16453">MSQEPQITIREVSKDAVDFILSDVDLSLANSLRRTMLAEVPTLAIDLVEITVNTSVLADEFIAHRLGLVPLESEDIEQLKYTRDCTCEDHCEKCSVTLELKANCETEDVMNIYSTHLAITSPQTGLTLGNPVVRDAAKHGVLLCNYRF</sequence>
<dbReference type="PANTHER" id="PTHR11800:SF2">
    <property type="entry name" value="DNA-DIRECTED RNA POLYMERASE II SUBUNIT RPB3"/>
    <property type="match status" value="1"/>
</dbReference>
<dbReference type="GO" id="GO:0003677">
    <property type="term" value="F:DNA binding"/>
    <property type="evidence" value="ECO:0007669"/>
    <property type="project" value="InterPro"/>
</dbReference>
<dbReference type="SMART" id="SM00662">
    <property type="entry name" value="RPOLD"/>
    <property type="match status" value="1"/>
</dbReference>
<dbReference type="InterPro" id="IPR050518">
    <property type="entry name" value="Rpo3/RPB3_RNA_Pol_subunit"/>
</dbReference>
<organism evidence="9 10">
    <name type="scientific">Ambrosiozyma monospora</name>
    <name type="common">Yeast</name>
    <name type="synonym">Endomycopsis monosporus</name>
    <dbReference type="NCBI Taxonomy" id="43982"/>
    <lineage>
        <taxon>Eukaryota</taxon>
        <taxon>Fungi</taxon>
        <taxon>Dikarya</taxon>
        <taxon>Ascomycota</taxon>
        <taxon>Saccharomycotina</taxon>
        <taxon>Pichiomycetes</taxon>
        <taxon>Pichiales</taxon>
        <taxon>Pichiaceae</taxon>
        <taxon>Ambrosiozyma</taxon>
    </lineage>
</organism>
<dbReference type="GO" id="GO:0005665">
    <property type="term" value="C:RNA polymerase II, core complex"/>
    <property type="evidence" value="ECO:0007669"/>
    <property type="project" value="TreeGrafter"/>
</dbReference>
<accession>A0A9W7DE32</accession>
<dbReference type="PROSITE" id="PS00446">
    <property type="entry name" value="RNA_POL_D_30KD"/>
    <property type="match status" value="1"/>
</dbReference>
<evidence type="ECO:0000256" key="4">
    <source>
        <dbReference type="ARBA" id="ARBA00023163"/>
    </source>
</evidence>
<evidence type="ECO:0000313" key="10">
    <source>
        <dbReference type="Proteomes" id="UP001165063"/>
    </source>
</evidence>